<evidence type="ECO:0000256" key="1">
    <source>
        <dbReference type="SAM" id="SignalP"/>
    </source>
</evidence>
<dbReference type="EMBL" id="CAICTM010000833">
    <property type="protein sequence ID" value="CAB9517140.1"/>
    <property type="molecule type" value="Genomic_DNA"/>
</dbReference>
<name>A0A9N8EB52_9STRA</name>
<keyword evidence="3" id="KW-1185">Reference proteome</keyword>
<reference evidence="2" key="1">
    <citation type="submission" date="2020-06" db="EMBL/GenBank/DDBJ databases">
        <authorList>
            <consortium name="Plant Systems Biology data submission"/>
        </authorList>
    </citation>
    <scope>NUCLEOTIDE SEQUENCE</scope>
    <source>
        <strain evidence="2">D6</strain>
    </source>
</reference>
<gene>
    <name evidence="2" type="ORF">SEMRO_834_G208690.1</name>
</gene>
<organism evidence="2 3">
    <name type="scientific">Seminavis robusta</name>
    <dbReference type="NCBI Taxonomy" id="568900"/>
    <lineage>
        <taxon>Eukaryota</taxon>
        <taxon>Sar</taxon>
        <taxon>Stramenopiles</taxon>
        <taxon>Ochrophyta</taxon>
        <taxon>Bacillariophyta</taxon>
        <taxon>Bacillariophyceae</taxon>
        <taxon>Bacillariophycidae</taxon>
        <taxon>Naviculales</taxon>
        <taxon>Naviculaceae</taxon>
        <taxon>Seminavis</taxon>
    </lineage>
</organism>
<sequence>MKYLLIIAALIASFNGAVAQEPETEPEKEGFGTAIRGFLADTFSAVQQVDIPTLGSGAVLSSVECSDEERTANACTVGANVEGQYVCRTVGELQFTMCAPKVFDIFVGGPDDTCGCCPGSDCGARSTCLCSCQEGRGVLVKHSFFKFLGRSVAWTACYTPTIATQIMQARAEFGCDDQCPAAVAAATAAAASEEVTTMAPTS</sequence>
<dbReference type="AlphaFoldDB" id="A0A9N8EB52"/>
<comment type="caution">
    <text evidence="2">The sequence shown here is derived from an EMBL/GenBank/DDBJ whole genome shotgun (WGS) entry which is preliminary data.</text>
</comment>
<accession>A0A9N8EB52</accession>
<evidence type="ECO:0000313" key="2">
    <source>
        <dbReference type="EMBL" id="CAB9517140.1"/>
    </source>
</evidence>
<feature type="chain" id="PRO_5040406405" evidence="1">
    <location>
        <begin position="20"/>
        <end position="202"/>
    </location>
</feature>
<evidence type="ECO:0000313" key="3">
    <source>
        <dbReference type="Proteomes" id="UP001153069"/>
    </source>
</evidence>
<dbReference type="Proteomes" id="UP001153069">
    <property type="component" value="Unassembled WGS sequence"/>
</dbReference>
<protein>
    <submittedName>
        <fullName evidence="2">Uncharacterized protein</fullName>
    </submittedName>
</protein>
<feature type="signal peptide" evidence="1">
    <location>
        <begin position="1"/>
        <end position="19"/>
    </location>
</feature>
<proteinExistence type="predicted"/>
<keyword evidence="1" id="KW-0732">Signal</keyword>